<dbReference type="AlphaFoldDB" id="A0A9D4VAR6"/>
<evidence type="ECO:0000256" key="3">
    <source>
        <dbReference type="ARBA" id="ARBA00022737"/>
    </source>
</evidence>
<dbReference type="InterPro" id="IPR018108">
    <property type="entry name" value="MCP_transmembrane"/>
</dbReference>
<evidence type="ECO:0000313" key="8">
    <source>
        <dbReference type="EMBL" id="KAI5082218.1"/>
    </source>
</evidence>
<organism evidence="8 9">
    <name type="scientific">Adiantum capillus-veneris</name>
    <name type="common">Maidenhair fern</name>
    <dbReference type="NCBI Taxonomy" id="13818"/>
    <lineage>
        <taxon>Eukaryota</taxon>
        <taxon>Viridiplantae</taxon>
        <taxon>Streptophyta</taxon>
        <taxon>Embryophyta</taxon>
        <taxon>Tracheophyta</taxon>
        <taxon>Polypodiopsida</taxon>
        <taxon>Polypodiidae</taxon>
        <taxon>Polypodiales</taxon>
        <taxon>Pteridineae</taxon>
        <taxon>Pteridaceae</taxon>
        <taxon>Vittarioideae</taxon>
        <taxon>Adiantum</taxon>
    </lineage>
</organism>
<dbReference type="GO" id="GO:0016020">
    <property type="term" value="C:membrane"/>
    <property type="evidence" value="ECO:0007669"/>
    <property type="project" value="UniProtKB-SubCell"/>
</dbReference>
<keyword evidence="9" id="KW-1185">Reference proteome</keyword>
<comment type="similarity">
    <text evidence="6">Belongs to the mitochondrial carrier (TC 2.A.29) family.</text>
</comment>
<comment type="subcellular location">
    <subcellularLocation>
        <location evidence="1">Membrane</location>
        <topology evidence="1">Multi-pass membrane protein</topology>
    </subcellularLocation>
</comment>
<dbReference type="Proteomes" id="UP000886520">
    <property type="component" value="Chromosome 2"/>
</dbReference>
<evidence type="ECO:0000256" key="5">
    <source>
        <dbReference type="PROSITE-ProRule" id="PRU00282"/>
    </source>
</evidence>
<keyword evidence="4 5" id="KW-0472">Membrane</keyword>
<evidence type="ECO:0000256" key="4">
    <source>
        <dbReference type="ARBA" id="ARBA00023136"/>
    </source>
</evidence>
<protein>
    <submittedName>
        <fullName evidence="8">Uncharacterized protein</fullName>
    </submittedName>
</protein>
<name>A0A9D4VAR6_ADICA</name>
<dbReference type="SUPFAM" id="SSF103506">
    <property type="entry name" value="Mitochondrial carrier"/>
    <property type="match status" value="1"/>
</dbReference>
<dbReference type="Pfam" id="PF00153">
    <property type="entry name" value="Mito_carr"/>
    <property type="match status" value="1"/>
</dbReference>
<evidence type="ECO:0000256" key="1">
    <source>
        <dbReference type="ARBA" id="ARBA00004141"/>
    </source>
</evidence>
<feature type="compositionally biased region" description="Basic and acidic residues" evidence="7">
    <location>
        <begin position="9"/>
        <end position="33"/>
    </location>
</feature>
<evidence type="ECO:0000256" key="7">
    <source>
        <dbReference type="SAM" id="MobiDB-lite"/>
    </source>
</evidence>
<accession>A0A9D4VAR6</accession>
<evidence type="ECO:0000256" key="2">
    <source>
        <dbReference type="ARBA" id="ARBA00022692"/>
    </source>
</evidence>
<dbReference type="InterPro" id="IPR023395">
    <property type="entry name" value="MCP_dom_sf"/>
</dbReference>
<sequence>MHNGTVRLGVKEHEPTATTDEKREATTSKIQKEHARRHSSVEVEVASHGVAFCQRSPLYSSGEESAASTLTTLAEEAKLATAKVKAPAGDKALAVCDSLMLEVWLARSVVAPLERLKILLQVPNPLKLKYNGTVQGLKYILSYEQASSTILWFYRRGTGQEDAEITPLLRLGAGAYGGMEGFLLCHLTADGQIKALVQYSEMIDAFRKTFRNEVFEALFKGVIPNSVKVVPSIALVFVTYKVMKDLLGVEF</sequence>
<dbReference type="PROSITE" id="PS50920">
    <property type="entry name" value="SOLCAR"/>
    <property type="match status" value="1"/>
</dbReference>
<dbReference type="Gene3D" id="1.50.40.10">
    <property type="entry name" value="Mitochondrial carrier domain"/>
    <property type="match status" value="1"/>
</dbReference>
<reference evidence="8" key="1">
    <citation type="submission" date="2021-01" db="EMBL/GenBank/DDBJ databases">
        <title>Adiantum capillus-veneris genome.</title>
        <authorList>
            <person name="Fang Y."/>
            <person name="Liao Q."/>
        </authorList>
    </citation>
    <scope>NUCLEOTIDE SEQUENCE</scope>
    <source>
        <strain evidence="8">H3</strain>
        <tissue evidence="8">Leaf</tissue>
    </source>
</reference>
<feature type="repeat" description="Solcar" evidence="5">
    <location>
        <begin position="165"/>
        <end position="246"/>
    </location>
</feature>
<dbReference type="OrthoDB" id="270584at2759"/>
<evidence type="ECO:0000256" key="6">
    <source>
        <dbReference type="RuleBase" id="RU000488"/>
    </source>
</evidence>
<keyword evidence="3" id="KW-0677">Repeat</keyword>
<keyword evidence="2 5" id="KW-0812">Transmembrane</keyword>
<dbReference type="PANTHER" id="PTHR24089">
    <property type="entry name" value="SOLUTE CARRIER FAMILY 25"/>
    <property type="match status" value="1"/>
</dbReference>
<comment type="caution">
    <text evidence="8">The sequence shown here is derived from an EMBL/GenBank/DDBJ whole genome shotgun (WGS) entry which is preliminary data.</text>
</comment>
<evidence type="ECO:0000313" key="9">
    <source>
        <dbReference type="Proteomes" id="UP000886520"/>
    </source>
</evidence>
<keyword evidence="6" id="KW-0813">Transport</keyword>
<proteinExistence type="inferred from homology"/>
<gene>
    <name evidence="8" type="ORF">GOP47_0001961</name>
</gene>
<feature type="region of interest" description="Disordered" evidence="7">
    <location>
        <begin position="1"/>
        <end position="38"/>
    </location>
</feature>
<dbReference type="EMBL" id="JABFUD020000003">
    <property type="protein sequence ID" value="KAI5082218.1"/>
    <property type="molecule type" value="Genomic_DNA"/>
</dbReference>